<sequence length="493" mass="54842">MATKAAEDIQQLAPEIVEDLAAALEQLPIDTYGDEKWVDQHVALERLSMQATLNVRMGAAETVSDALLSFDKVPTLIHQLLVTHTWKRNVYPLVRKAIAQKASILAHAMIQHEATLLNLLQTVLYKKESIDKAGDALVDLIDMLVTHLDYLNSDAVDAVKNIAPQKTQSPTDLLCVPEHETLAEQSAKLTFETAWTALAALCHLTHHMSQFPLAVLSRLCNTRDILYSLVYLLEGKPWERKLAGRAGVERFEDGRWVTRTGEDMLLVAKPEAHAWMAVASLVLDPEVQRRYEMTEHRRATLIKLTAHFERNATLLTQLPFLEPVYRYLLHVQMAEVPAGVAATLGVLVEAMPHSAPIARDWAALATRQLALWTPKTNRNLADKLARAYDWAWLEEFAPEPPKCATCGQSAEHRCAKCRSEWYCGRACQVKAWKAHKPVCALLETSACLEKGGKGGGKVGKPLNVAEDNDLNRPAVRARGGMTTEGERIVELVD</sequence>
<dbReference type="STRING" id="578462.A0A0L0SRN7"/>
<accession>A0A0L0SRN7</accession>
<organism evidence="6 7">
    <name type="scientific">Allomyces macrogynus (strain ATCC 38327)</name>
    <name type="common">Allomyces javanicus var. macrogynus</name>
    <dbReference type="NCBI Taxonomy" id="578462"/>
    <lineage>
        <taxon>Eukaryota</taxon>
        <taxon>Fungi</taxon>
        <taxon>Fungi incertae sedis</taxon>
        <taxon>Blastocladiomycota</taxon>
        <taxon>Blastocladiomycetes</taxon>
        <taxon>Blastocladiales</taxon>
        <taxon>Blastocladiaceae</taxon>
        <taxon>Allomyces</taxon>
    </lineage>
</organism>
<name>A0A0L0SRN7_ALLM3</name>
<evidence type="ECO:0000256" key="3">
    <source>
        <dbReference type="ARBA" id="ARBA00022833"/>
    </source>
</evidence>
<gene>
    <name evidence="6" type="ORF">AMAG_10799</name>
</gene>
<dbReference type="PROSITE" id="PS50865">
    <property type="entry name" value="ZF_MYND_2"/>
    <property type="match status" value="1"/>
</dbReference>
<keyword evidence="3" id="KW-0862">Zinc</keyword>
<dbReference type="PANTHER" id="PTHR13244">
    <property type="entry name" value="ZINC FINGER MYND DOMAIN CONTAINING PROTEIN 10"/>
    <property type="match status" value="1"/>
</dbReference>
<reference evidence="6 7" key="1">
    <citation type="submission" date="2009-11" db="EMBL/GenBank/DDBJ databases">
        <title>Annotation of Allomyces macrogynus ATCC 38327.</title>
        <authorList>
            <consortium name="The Broad Institute Genome Sequencing Platform"/>
            <person name="Russ C."/>
            <person name="Cuomo C."/>
            <person name="Burger G."/>
            <person name="Gray M.W."/>
            <person name="Holland P.W.H."/>
            <person name="King N."/>
            <person name="Lang F.B.F."/>
            <person name="Roger A.J."/>
            <person name="Ruiz-Trillo I."/>
            <person name="Young S.K."/>
            <person name="Zeng Q."/>
            <person name="Gargeya S."/>
            <person name="Fitzgerald M."/>
            <person name="Haas B."/>
            <person name="Abouelleil A."/>
            <person name="Alvarado L."/>
            <person name="Arachchi H.M."/>
            <person name="Berlin A."/>
            <person name="Chapman S.B."/>
            <person name="Gearin G."/>
            <person name="Goldberg J."/>
            <person name="Griggs A."/>
            <person name="Gujja S."/>
            <person name="Hansen M."/>
            <person name="Heiman D."/>
            <person name="Howarth C."/>
            <person name="Larimer J."/>
            <person name="Lui A."/>
            <person name="MacDonald P.J.P."/>
            <person name="McCowen C."/>
            <person name="Montmayeur A."/>
            <person name="Murphy C."/>
            <person name="Neiman D."/>
            <person name="Pearson M."/>
            <person name="Priest M."/>
            <person name="Roberts A."/>
            <person name="Saif S."/>
            <person name="Shea T."/>
            <person name="Sisk P."/>
            <person name="Stolte C."/>
            <person name="Sykes S."/>
            <person name="Wortman J."/>
            <person name="Nusbaum C."/>
            <person name="Birren B."/>
        </authorList>
    </citation>
    <scope>NUCLEOTIDE SEQUENCE [LARGE SCALE GENOMIC DNA]</scope>
    <source>
        <strain evidence="6 7">ATCC 38327</strain>
    </source>
</reference>
<dbReference type="GO" id="GO:0005737">
    <property type="term" value="C:cytoplasm"/>
    <property type="evidence" value="ECO:0007669"/>
    <property type="project" value="TreeGrafter"/>
</dbReference>
<dbReference type="eggNOG" id="ENOG502QS3F">
    <property type="taxonomic scope" value="Eukaryota"/>
</dbReference>
<protein>
    <recommendedName>
        <fullName evidence="5">MYND-type domain-containing protein</fullName>
    </recommendedName>
</protein>
<evidence type="ECO:0000313" key="6">
    <source>
        <dbReference type="EMBL" id="KNE65146.1"/>
    </source>
</evidence>
<dbReference type="PROSITE" id="PS01360">
    <property type="entry name" value="ZF_MYND_1"/>
    <property type="match status" value="1"/>
</dbReference>
<dbReference type="InterPro" id="IPR052298">
    <property type="entry name" value="ZMYND10"/>
</dbReference>
<dbReference type="PANTHER" id="PTHR13244:SF7">
    <property type="entry name" value="ZINC FINGER MYND DOMAIN-CONTAINING PROTEIN 10"/>
    <property type="match status" value="1"/>
</dbReference>
<dbReference type="SUPFAM" id="SSF144232">
    <property type="entry name" value="HIT/MYND zinc finger-like"/>
    <property type="match status" value="1"/>
</dbReference>
<dbReference type="EMBL" id="GG745346">
    <property type="protein sequence ID" value="KNE65146.1"/>
    <property type="molecule type" value="Genomic_DNA"/>
</dbReference>
<dbReference type="InterPro" id="IPR002893">
    <property type="entry name" value="Znf_MYND"/>
</dbReference>
<dbReference type="GO" id="GO:0008270">
    <property type="term" value="F:zinc ion binding"/>
    <property type="evidence" value="ECO:0007669"/>
    <property type="project" value="UniProtKB-KW"/>
</dbReference>
<dbReference type="Pfam" id="PF01753">
    <property type="entry name" value="zf-MYND"/>
    <property type="match status" value="1"/>
</dbReference>
<dbReference type="Proteomes" id="UP000054350">
    <property type="component" value="Unassembled WGS sequence"/>
</dbReference>
<dbReference type="Gene3D" id="6.10.140.2220">
    <property type="match status" value="1"/>
</dbReference>
<proteinExistence type="predicted"/>
<evidence type="ECO:0000256" key="4">
    <source>
        <dbReference type="PROSITE-ProRule" id="PRU00134"/>
    </source>
</evidence>
<keyword evidence="7" id="KW-1185">Reference proteome</keyword>
<evidence type="ECO:0000313" key="7">
    <source>
        <dbReference type="Proteomes" id="UP000054350"/>
    </source>
</evidence>
<evidence type="ECO:0000256" key="1">
    <source>
        <dbReference type="ARBA" id="ARBA00022723"/>
    </source>
</evidence>
<evidence type="ECO:0000259" key="5">
    <source>
        <dbReference type="PROSITE" id="PS50865"/>
    </source>
</evidence>
<keyword evidence="2 4" id="KW-0863">Zinc-finger</keyword>
<feature type="domain" description="MYND-type" evidence="5">
    <location>
        <begin position="403"/>
        <end position="439"/>
    </location>
</feature>
<keyword evidence="1" id="KW-0479">Metal-binding</keyword>
<dbReference type="VEuPathDB" id="FungiDB:AMAG_10799"/>
<dbReference type="OrthoDB" id="432970at2759"/>
<evidence type="ECO:0000256" key="2">
    <source>
        <dbReference type="ARBA" id="ARBA00022771"/>
    </source>
</evidence>
<dbReference type="AlphaFoldDB" id="A0A0L0SRN7"/>
<reference evidence="7" key="2">
    <citation type="submission" date="2009-11" db="EMBL/GenBank/DDBJ databases">
        <title>The Genome Sequence of Allomyces macrogynus strain ATCC 38327.</title>
        <authorList>
            <consortium name="The Broad Institute Genome Sequencing Platform"/>
            <person name="Russ C."/>
            <person name="Cuomo C."/>
            <person name="Shea T."/>
            <person name="Young S.K."/>
            <person name="Zeng Q."/>
            <person name="Koehrsen M."/>
            <person name="Haas B."/>
            <person name="Borodovsky M."/>
            <person name="Guigo R."/>
            <person name="Alvarado L."/>
            <person name="Berlin A."/>
            <person name="Borenstein D."/>
            <person name="Chen Z."/>
            <person name="Engels R."/>
            <person name="Freedman E."/>
            <person name="Gellesch M."/>
            <person name="Goldberg J."/>
            <person name="Griggs A."/>
            <person name="Gujja S."/>
            <person name="Heiman D."/>
            <person name="Hepburn T."/>
            <person name="Howarth C."/>
            <person name="Jen D."/>
            <person name="Larson L."/>
            <person name="Lewis B."/>
            <person name="Mehta T."/>
            <person name="Park D."/>
            <person name="Pearson M."/>
            <person name="Roberts A."/>
            <person name="Saif S."/>
            <person name="Shenoy N."/>
            <person name="Sisk P."/>
            <person name="Stolte C."/>
            <person name="Sykes S."/>
            <person name="Walk T."/>
            <person name="White J."/>
            <person name="Yandava C."/>
            <person name="Burger G."/>
            <person name="Gray M.W."/>
            <person name="Holland P.W.H."/>
            <person name="King N."/>
            <person name="Lang F.B.F."/>
            <person name="Roger A.J."/>
            <person name="Ruiz-Trillo I."/>
            <person name="Lander E."/>
            <person name="Nusbaum C."/>
        </authorList>
    </citation>
    <scope>NUCLEOTIDE SEQUENCE [LARGE SCALE GENOMIC DNA]</scope>
    <source>
        <strain evidence="7">ATCC 38327</strain>
    </source>
</reference>